<keyword evidence="4 9" id="KW-0547">Nucleotide-binding</keyword>
<evidence type="ECO:0000313" key="13">
    <source>
        <dbReference type="EMBL" id="MBD1400757.1"/>
    </source>
</evidence>
<evidence type="ECO:0000256" key="10">
    <source>
        <dbReference type="PROSITE-ProRule" id="PRU01384"/>
    </source>
</evidence>
<gene>
    <name evidence="9 13" type="primary">gyrA</name>
    <name evidence="13" type="ORF">ICT70_08755</name>
</gene>
<evidence type="ECO:0000256" key="4">
    <source>
        <dbReference type="ARBA" id="ARBA00022741"/>
    </source>
</evidence>
<evidence type="ECO:0000256" key="11">
    <source>
        <dbReference type="SAM" id="MobiDB-lite"/>
    </source>
</evidence>
<comment type="similarity">
    <text evidence="2 9">Belongs to the type II topoisomerase GyrA/ParC subunit family.</text>
</comment>
<dbReference type="InterPro" id="IPR005743">
    <property type="entry name" value="GyrA"/>
</dbReference>
<dbReference type="PANTHER" id="PTHR43493">
    <property type="entry name" value="DNA GYRASE/TOPOISOMERASE SUBUNIT A"/>
    <property type="match status" value="1"/>
</dbReference>
<dbReference type="SUPFAM" id="SSF101904">
    <property type="entry name" value="GyrA/ParC C-terminal domain-like"/>
    <property type="match status" value="1"/>
</dbReference>
<protein>
    <recommendedName>
        <fullName evidence="9">DNA gyrase subunit A</fullName>
        <ecNumber evidence="9">5.6.2.2</ecNumber>
    </recommendedName>
</protein>
<dbReference type="GO" id="GO:0006265">
    <property type="term" value="P:DNA topological change"/>
    <property type="evidence" value="ECO:0007669"/>
    <property type="project" value="UniProtKB-UniRule"/>
</dbReference>
<keyword evidence="6 9" id="KW-0799">Topoisomerase</keyword>
<comment type="miscellaneous">
    <text evidence="9">Few gyrases are as efficient as E.coli at forming negative supercoils. Not all organisms have 2 type II topoisomerases; in organisms with a single type II topoisomerase this enzyme also has to decatenate newly replicated chromosomes.</text>
</comment>
<keyword evidence="8 9" id="KW-0413">Isomerase</keyword>
<proteinExistence type="inferred from homology"/>
<comment type="subcellular location">
    <subcellularLocation>
        <location evidence="9">Cytoplasm</location>
    </subcellularLocation>
</comment>
<evidence type="ECO:0000256" key="7">
    <source>
        <dbReference type="ARBA" id="ARBA00023125"/>
    </source>
</evidence>
<feature type="compositionally biased region" description="Acidic residues" evidence="11">
    <location>
        <begin position="813"/>
        <end position="840"/>
    </location>
</feature>
<dbReference type="Gene3D" id="3.30.1360.40">
    <property type="match status" value="1"/>
</dbReference>
<dbReference type="GO" id="GO:0006261">
    <property type="term" value="P:DNA-templated DNA replication"/>
    <property type="evidence" value="ECO:0007669"/>
    <property type="project" value="UniProtKB-UniRule"/>
</dbReference>
<evidence type="ECO:0000256" key="9">
    <source>
        <dbReference type="HAMAP-Rule" id="MF_01897"/>
    </source>
</evidence>
<dbReference type="InterPro" id="IPR002205">
    <property type="entry name" value="Topo_IIA_dom_A"/>
</dbReference>
<dbReference type="NCBIfam" id="NF004043">
    <property type="entry name" value="PRK05560.1"/>
    <property type="match status" value="1"/>
</dbReference>
<dbReference type="FunFam" id="2.120.10.90:FF:000004">
    <property type="entry name" value="DNA gyrase subunit A"/>
    <property type="match status" value="1"/>
</dbReference>
<comment type="function">
    <text evidence="9">A type II topoisomerase that negatively supercoils closed circular double-stranded (ds) DNA in an ATP-dependent manner to modulate DNA topology and maintain chromosomes in an underwound state. Negative supercoiling favors strand separation, and DNA replication, transcription, recombination and repair, all of which involve strand separation. Also able to catalyze the interconversion of other topological isomers of dsDNA rings, including catenanes and knotted rings. Type II topoisomerases break and join 2 DNA strands simultaneously in an ATP-dependent manner.</text>
</comment>
<dbReference type="InterPro" id="IPR050220">
    <property type="entry name" value="Type_II_DNA_Topoisomerases"/>
</dbReference>
<dbReference type="FunFam" id="1.10.268.10:FF:000001">
    <property type="entry name" value="DNA gyrase subunit A"/>
    <property type="match status" value="1"/>
</dbReference>
<dbReference type="SMART" id="SM00434">
    <property type="entry name" value="TOP4c"/>
    <property type="match status" value="1"/>
</dbReference>
<dbReference type="InterPro" id="IPR013757">
    <property type="entry name" value="Topo_IIA_A_a_sf"/>
</dbReference>
<dbReference type="Gene3D" id="1.10.268.10">
    <property type="entry name" value="Topoisomerase, domain 3"/>
    <property type="match status" value="1"/>
</dbReference>
<evidence type="ECO:0000313" key="14">
    <source>
        <dbReference type="Proteomes" id="UP000632828"/>
    </source>
</evidence>
<evidence type="ECO:0000256" key="2">
    <source>
        <dbReference type="ARBA" id="ARBA00008263"/>
    </source>
</evidence>
<keyword evidence="3 9" id="KW-0963">Cytoplasm</keyword>
<name>A0A8J6UL78_9BACT</name>
<dbReference type="NCBIfam" id="TIGR01063">
    <property type="entry name" value="gyrA"/>
    <property type="match status" value="1"/>
</dbReference>
<dbReference type="AlphaFoldDB" id="A0A8J6UL78"/>
<dbReference type="InterPro" id="IPR013760">
    <property type="entry name" value="Topo_IIA-like_dom_sf"/>
</dbReference>
<dbReference type="GO" id="GO:0005524">
    <property type="term" value="F:ATP binding"/>
    <property type="evidence" value="ECO:0007669"/>
    <property type="project" value="UniProtKB-UniRule"/>
</dbReference>
<evidence type="ECO:0000256" key="3">
    <source>
        <dbReference type="ARBA" id="ARBA00022490"/>
    </source>
</evidence>
<evidence type="ECO:0000256" key="6">
    <source>
        <dbReference type="ARBA" id="ARBA00023029"/>
    </source>
</evidence>
<accession>A0A8J6UL78</accession>
<dbReference type="InterPro" id="IPR035516">
    <property type="entry name" value="Gyrase/topoIV_suA_C"/>
</dbReference>
<dbReference type="Pfam" id="PF03989">
    <property type="entry name" value="DNA_gyraseA_C"/>
    <property type="match status" value="6"/>
</dbReference>
<reference evidence="13" key="1">
    <citation type="submission" date="2020-09" db="EMBL/GenBank/DDBJ databases">
        <title>Pelobacter alkaliphilus sp. nov., a novel anaerobic arsenate-reducing bacterium from terrestrial mud volcano.</title>
        <authorList>
            <person name="Khomyakova M.A."/>
            <person name="Merkel A.Y."/>
            <person name="Slobodkin A.I."/>
        </authorList>
    </citation>
    <scope>NUCLEOTIDE SEQUENCE</scope>
    <source>
        <strain evidence="13">M08fum</strain>
    </source>
</reference>
<dbReference type="GO" id="GO:0005694">
    <property type="term" value="C:chromosome"/>
    <property type="evidence" value="ECO:0007669"/>
    <property type="project" value="InterPro"/>
</dbReference>
<dbReference type="FunFam" id="3.90.199.10:FF:000001">
    <property type="entry name" value="DNA gyrase subunit A"/>
    <property type="match status" value="1"/>
</dbReference>
<dbReference type="GO" id="GO:0003677">
    <property type="term" value="F:DNA binding"/>
    <property type="evidence" value="ECO:0007669"/>
    <property type="project" value="UniProtKB-UniRule"/>
</dbReference>
<keyword evidence="5 9" id="KW-0067">ATP-binding</keyword>
<comment type="catalytic activity">
    <reaction evidence="1 9 10">
        <text>ATP-dependent breakage, passage and rejoining of double-stranded DNA.</text>
        <dbReference type="EC" id="5.6.2.2"/>
    </reaction>
</comment>
<feature type="region of interest" description="Disordered" evidence="11">
    <location>
        <begin position="812"/>
        <end position="840"/>
    </location>
</feature>
<sequence length="840" mass="93817">MISEQNKISVNIVDEMRKSYMDYAMSVIVGRALPDVRDGLKPVHRRILFAMHDLGNEHNKPYKKSARVVGDVIGKYHPHGDSAVYDSIVRMAQHFSMRHPLVDGQGNFGSVDGDSPAAMRYTEIRMDKMAQELLADIDKETVDFGPNYDESLVEPLVLPCKFPNLLVNGSEGIAVGMATKIPPHNLGEVIDGLIAIIDDPRLGVEELMDTIHGPDFPTAGFINGKEGIREAYKTGRGIVQMRSRAMVEVDRRSGREAIVVTEIPYQVNKARLIEKIAELVKNKKIEGISDLRDESDRDGMRIVIELKKDMVAGVVLNQLYKMTAMQSSFGIIMLAIVKGQPKILTLREVLDNFIDHRREIVTRRCIFELKKAEARAHILQGLKIALDHLDEVINLIKTSANSPEAKARLMERFAFTDIQAQAILDMRLHRLTGLEREKILEELAQVLAQIERLKEILASEVEILAIIKQELIDVKEKFANPRRTEIIDRTADLTLEDMIVEEDMVVTVTHSGYIKRNAVSLYRAQRRGGKGRSGMRTKDEDFVENLFIASTHSYILIFTNLGKLYWLKVHEVPQGGMASRGKAIVNLLDLAPDEKVTTILPVKKFEEGRYIVTATARGIIKKTDLMAYSNPRSGGIIALTIDEGDSLIEARLTDGNRDLLLASSNGKSIRFPETNIRSMGRTARGVRGITLDPDDEVVGLQSVTDSTAMALVTITEHGYGKRTDIAEYRVQSRGGKGIITIKTSQRNGRVVAIRMVDEDSDLMFITNRGKMLRTKVRNIRAIGRNTQGVRMMVLEADEFIVSVAMLAEKDSVDESGEIEETIEAGLETEPEAPAGDEEQE</sequence>
<dbReference type="NCBIfam" id="NF004044">
    <property type="entry name" value="PRK05561.1"/>
    <property type="match status" value="1"/>
</dbReference>
<keyword evidence="14" id="KW-1185">Reference proteome</keyword>
<organism evidence="13 14">
    <name type="scientific">Pelovirga terrestris</name>
    <dbReference type="NCBI Taxonomy" id="2771352"/>
    <lineage>
        <taxon>Bacteria</taxon>
        <taxon>Pseudomonadati</taxon>
        <taxon>Thermodesulfobacteriota</taxon>
        <taxon>Desulfuromonadia</taxon>
        <taxon>Geobacterales</taxon>
        <taxon>Geobacteraceae</taxon>
        <taxon>Pelovirga</taxon>
    </lineage>
</organism>
<feature type="short sequence motif" description="GyrA-box" evidence="9">
    <location>
        <begin position="525"/>
        <end position="531"/>
    </location>
</feature>
<feature type="active site" description="O-(5'-phospho-DNA)-tyrosine intermediate" evidence="9 10">
    <location>
        <position position="121"/>
    </location>
</feature>
<dbReference type="InterPro" id="IPR006691">
    <property type="entry name" value="GyrA/parC_rep"/>
</dbReference>
<feature type="domain" description="Topo IIA-type catalytic" evidence="12">
    <location>
        <begin position="33"/>
        <end position="498"/>
    </location>
</feature>
<dbReference type="InterPro" id="IPR013758">
    <property type="entry name" value="Topo_IIA_A/C_ab"/>
</dbReference>
<evidence type="ECO:0000256" key="5">
    <source>
        <dbReference type="ARBA" id="ARBA00022840"/>
    </source>
</evidence>
<dbReference type="HAMAP" id="MF_01897">
    <property type="entry name" value="GyrA"/>
    <property type="match status" value="1"/>
</dbReference>
<dbReference type="SUPFAM" id="SSF56719">
    <property type="entry name" value="Type II DNA topoisomerase"/>
    <property type="match status" value="1"/>
</dbReference>
<dbReference type="CDD" id="cd00187">
    <property type="entry name" value="TOP4c"/>
    <property type="match status" value="1"/>
</dbReference>
<dbReference type="GO" id="GO:0034335">
    <property type="term" value="F:DNA negative supercoiling activity"/>
    <property type="evidence" value="ECO:0007669"/>
    <property type="project" value="UniProtKB-ARBA"/>
</dbReference>
<dbReference type="FunFam" id="3.30.1360.40:FF:000002">
    <property type="entry name" value="DNA gyrase subunit A"/>
    <property type="match status" value="1"/>
</dbReference>
<dbReference type="Pfam" id="PF00521">
    <property type="entry name" value="DNA_topoisoIV"/>
    <property type="match status" value="1"/>
</dbReference>
<evidence type="ECO:0000256" key="1">
    <source>
        <dbReference type="ARBA" id="ARBA00000185"/>
    </source>
</evidence>
<keyword evidence="7 9" id="KW-0238">DNA-binding</keyword>
<dbReference type="Proteomes" id="UP000632828">
    <property type="component" value="Unassembled WGS sequence"/>
</dbReference>
<dbReference type="RefSeq" id="WP_191155646.1">
    <property type="nucleotide sequence ID" value="NZ_JACWUN010000009.1"/>
</dbReference>
<dbReference type="EMBL" id="JACWUN010000009">
    <property type="protein sequence ID" value="MBD1400757.1"/>
    <property type="molecule type" value="Genomic_DNA"/>
</dbReference>
<dbReference type="PROSITE" id="PS52040">
    <property type="entry name" value="TOPO_IIA"/>
    <property type="match status" value="1"/>
</dbReference>
<dbReference type="Gene3D" id="3.90.199.10">
    <property type="entry name" value="Topoisomerase II, domain 5"/>
    <property type="match status" value="1"/>
</dbReference>
<dbReference type="EC" id="5.6.2.2" evidence="9"/>
<comment type="caution">
    <text evidence="13">The sequence shown here is derived from an EMBL/GenBank/DDBJ whole genome shotgun (WGS) entry which is preliminary data.</text>
</comment>
<comment type="subunit">
    <text evidence="9">Heterotetramer, composed of two GyrA and two GyrB chains. In the heterotetramer, GyrA contains the active site tyrosine that forms a transient covalent intermediate with DNA, while GyrB binds cofactors and catalyzes ATP hydrolysis.</text>
</comment>
<evidence type="ECO:0000259" key="12">
    <source>
        <dbReference type="PROSITE" id="PS52040"/>
    </source>
</evidence>
<evidence type="ECO:0000256" key="8">
    <source>
        <dbReference type="ARBA" id="ARBA00023235"/>
    </source>
</evidence>
<dbReference type="GO" id="GO:0005737">
    <property type="term" value="C:cytoplasm"/>
    <property type="evidence" value="ECO:0007669"/>
    <property type="project" value="UniProtKB-SubCell"/>
</dbReference>
<dbReference type="Gene3D" id="2.120.10.90">
    <property type="entry name" value="DNA gyrase/topoisomerase IV, subunit A, C-terminal"/>
    <property type="match status" value="1"/>
</dbReference>
<dbReference type="GO" id="GO:0009330">
    <property type="term" value="C:DNA topoisomerase type II (double strand cut, ATP-hydrolyzing) complex"/>
    <property type="evidence" value="ECO:0007669"/>
    <property type="project" value="TreeGrafter"/>
</dbReference>
<dbReference type="PANTHER" id="PTHR43493:SF5">
    <property type="entry name" value="DNA GYRASE SUBUNIT A, CHLOROPLASTIC_MITOCHONDRIAL"/>
    <property type="match status" value="1"/>
</dbReference>